<dbReference type="OrthoDB" id="1110235at2"/>
<evidence type="ECO:0000256" key="1">
    <source>
        <dbReference type="ARBA" id="ARBA00004240"/>
    </source>
</evidence>
<reference evidence="6 7" key="1">
    <citation type="submission" date="2019-03" db="EMBL/GenBank/DDBJ databases">
        <title>Draft Genome Sequence of Massilia arenosa sp. nov., a Novel Massilia Species Isolated from a Sandy-loam Maize Soil.</title>
        <authorList>
            <person name="Raths R."/>
            <person name="Peta V."/>
            <person name="Bucking H."/>
        </authorList>
    </citation>
    <scope>NUCLEOTIDE SEQUENCE [LARGE SCALE GENOMIC DNA]</scope>
    <source>
        <strain evidence="6 7">MC02</strain>
    </source>
</reference>
<dbReference type="GO" id="GO:0016020">
    <property type="term" value="C:membrane"/>
    <property type="evidence" value="ECO:0007669"/>
    <property type="project" value="InterPro"/>
</dbReference>
<proteinExistence type="inferred from homology"/>
<comment type="caution">
    <text evidence="6">The sequence shown here is derived from an EMBL/GenBank/DDBJ whole genome shotgun (WGS) entry which is preliminary data.</text>
</comment>
<evidence type="ECO:0000313" key="7">
    <source>
        <dbReference type="Proteomes" id="UP000298438"/>
    </source>
</evidence>
<accession>A0A4Y9SLG8</accession>
<comment type="similarity">
    <text evidence="2">Belongs to the glycosyl hydrolase 47 family.</text>
</comment>
<keyword evidence="5" id="KW-0732">Signal</keyword>
<feature type="chain" id="PRO_5021282701" evidence="5">
    <location>
        <begin position="30"/>
        <end position="485"/>
    </location>
</feature>
<feature type="signal peptide" evidence="5">
    <location>
        <begin position="1"/>
        <end position="29"/>
    </location>
</feature>
<dbReference type="PANTHER" id="PTHR45679">
    <property type="entry name" value="ER DEGRADATION-ENHANCING ALPHA-MANNOSIDASE-LIKE PROTEIN 2"/>
    <property type="match status" value="1"/>
</dbReference>
<keyword evidence="3" id="KW-0256">Endoplasmic reticulum</keyword>
<dbReference type="EMBL" id="SPVF01000084">
    <property type="protein sequence ID" value="TFW24520.1"/>
    <property type="molecule type" value="Genomic_DNA"/>
</dbReference>
<name>A0A4Y9SLG8_9BURK</name>
<keyword evidence="4" id="KW-0325">Glycoprotein</keyword>
<evidence type="ECO:0000256" key="5">
    <source>
        <dbReference type="SAM" id="SignalP"/>
    </source>
</evidence>
<dbReference type="InterPro" id="IPR001382">
    <property type="entry name" value="Glyco_hydro_47"/>
</dbReference>
<gene>
    <name evidence="6" type="ORF">E4L96_06060</name>
</gene>
<evidence type="ECO:0000313" key="6">
    <source>
        <dbReference type="EMBL" id="TFW24520.1"/>
    </source>
</evidence>
<evidence type="ECO:0000256" key="2">
    <source>
        <dbReference type="ARBA" id="ARBA00007658"/>
    </source>
</evidence>
<evidence type="ECO:0000256" key="4">
    <source>
        <dbReference type="ARBA" id="ARBA00023180"/>
    </source>
</evidence>
<dbReference type="InterPro" id="IPR036026">
    <property type="entry name" value="Seven-hairpin_glycosidases"/>
</dbReference>
<dbReference type="InterPro" id="IPR044674">
    <property type="entry name" value="EDEM1/2/3"/>
</dbReference>
<dbReference type="GO" id="GO:1904380">
    <property type="term" value="P:endoplasmic reticulum mannose trimming"/>
    <property type="evidence" value="ECO:0007669"/>
    <property type="project" value="InterPro"/>
</dbReference>
<dbReference type="AlphaFoldDB" id="A0A4Y9SLG8"/>
<dbReference type="PRINTS" id="PR00747">
    <property type="entry name" value="GLYHDRLASE47"/>
</dbReference>
<dbReference type="Pfam" id="PF01532">
    <property type="entry name" value="Glyco_hydro_47"/>
    <property type="match status" value="1"/>
</dbReference>
<dbReference type="PANTHER" id="PTHR45679:SF6">
    <property type="entry name" value="ER DEGRADATION-ENHANCING ALPHA-MANNOSIDASE-LIKE PROTEIN 2"/>
    <property type="match status" value="1"/>
</dbReference>
<keyword evidence="7" id="KW-1185">Reference proteome</keyword>
<keyword evidence="6" id="KW-0378">Hydrolase</keyword>
<dbReference type="GO" id="GO:0004571">
    <property type="term" value="F:mannosyl-oligosaccharide 1,2-alpha-mannosidase activity"/>
    <property type="evidence" value="ECO:0007669"/>
    <property type="project" value="InterPro"/>
</dbReference>
<dbReference type="RefSeq" id="WP_135206349.1">
    <property type="nucleotide sequence ID" value="NZ_SPVF01000084.1"/>
</dbReference>
<organism evidence="6 7">
    <name type="scientific">Zemynaea arenosa</name>
    <dbReference type="NCBI Taxonomy" id="2561931"/>
    <lineage>
        <taxon>Bacteria</taxon>
        <taxon>Pseudomonadati</taxon>
        <taxon>Pseudomonadota</taxon>
        <taxon>Betaproteobacteria</taxon>
        <taxon>Burkholderiales</taxon>
        <taxon>Oxalobacteraceae</taxon>
        <taxon>Telluria group</taxon>
        <taxon>Zemynaea</taxon>
    </lineage>
</organism>
<dbReference type="Proteomes" id="UP000298438">
    <property type="component" value="Unassembled WGS sequence"/>
</dbReference>
<dbReference type="GO" id="GO:0005509">
    <property type="term" value="F:calcium ion binding"/>
    <property type="evidence" value="ECO:0007669"/>
    <property type="project" value="InterPro"/>
</dbReference>
<protein>
    <submittedName>
        <fullName evidence="6">Glycoside hydrolase family 47 protein</fullName>
    </submittedName>
</protein>
<dbReference type="GO" id="GO:0005975">
    <property type="term" value="P:carbohydrate metabolic process"/>
    <property type="evidence" value="ECO:0007669"/>
    <property type="project" value="InterPro"/>
</dbReference>
<dbReference type="InterPro" id="IPR012341">
    <property type="entry name" value="6hp_glycosidase-like_sf"/>
</dbReference>
<comment type="subcellular location">
    <subcellularLocation>
        <location evidence="1">Endoplasmic reticulum</location>
    </subcellularLocation>
</comment>
<dbReference type="Gene3D" id="1.50.10.10">
    <property type="match status" value="1"/>
</dbReference>
<evidence type="ECO:0000256" key="3">
    <source>
        <dbReference type="ARBA" id="ARBA00022824"/>
    </source>
</evidence>
<sequence>MSRTQFAPFQLALRGLCIAALAFPALAHAAPAAPAHPSARTVLARQDALAPVTDAQAAVLAQRVKDEMRHAWQGYKQYAWGHDALKPLSKGAHDWYAQSLLMTPVDALDTLVIMGLKDEASEARELIATRLNFDQDMYVQNFEITIRLLGGLLSAYQLTNDERLLAKAQDLGQRLLPVFESPTGMPYTHVNLHSGKVRGNVSNPAETGTLLLEFGMLSRLTGNPVYFDKAKRALVETYKRAAPNGLVGSAINVETGKWVSTEAHIGGAIDSYYEYLYKCYRLFGDQECKAMWDHSIAGINSVLVDTSHGGLWYGHSDMNTGKRLKTQYGALDAFMPALLAVSGDLPRAKALQENGLRMWRVAGIEPEDLDYAKMKVLNGGYALRPEIIESAYYLYHYTGDTRYRAMGREFFEDFVKHCRTNAGFAALKDVRTKQKADSMESFVFAETFKYYYLLFAPKAALDFDAVTFNTEAHPLRVPAAPAASR</sequence>
<dbReference type="SUPFAM" id="SSF48225">
    <property type="entry name" value="Seven-hairpin glycosidases"/>
    <property type="match status" value="1"/>
</dbReference>